<accession>A0ABT3RQR6</accession>
<reference evidence="2 3" key="1">
    <citation type="submission" date="2022-11" db="EMBL/GenBank/DDBJ databases">
        <title>The characterization of three novel Bacteroidetes species and genomic analysis of their roles in tidal elemental geochemical cycles.</title>
        <authorList>
            <person name="Ma K."/>
        </authorList>
    </citation>
    <scope>NUCLEOTIDE SEQUENCE [LARGE SCALE GENOMIC DNA]</scope>
    <source>
        <strain evidence="2 3">M17</strain>
    </source>
</reference>
<dbReference type="Pfam" id="PF02470">
    <property type="entry name" value="MlaD"/>
    <property type="match status" value="1"/>
</dbReference>
<evidence type="ECO:0000313" key="3">
    <source>
        <dbReference type="Proteomes" id="UP001209885"/>
    </source>
</evidence>
<dbReference type="PANTHER" id="PTHR33371">
    <property type="entry name" value="INTERMEMBRANE PHOSPHOLIPID TRANSPORT SYSTEM BINDING PROTEIN MLAD-RELATED"/>
    <property type="match status" value="1"/>
</dbReference>
<proteinExistence type="predicted"/>
<dbReference type="PROSITE" id="PS51257">
    <property type="entry name" value="PROKAR_LIPOPROTEIN"/>
    <property type="match status" value="1"/>
</dbReference>
<dbReference type="InterPro" id="IPR052336">
    <property type="entry name" value="MlaD_Phospholipid_Transporter"/>
</dbReference>
<feature type="domain" description="Mce/MlaD" evidence="1">
    <location>
        <begin position="22"/>
        <end position="96"/>
    </location>
</feature>
<evidence type="ECO:0000259" key="1">
    <source>
        <dbReference type="Pfam" id="PF02470"/>
    </source>
</evidence>
<organism evidence="2 3">
    <name type="scientific">Mangrovivirga halotolerans</name>
    <dbReference type="NCBI Taxonomy" id="2993936"/>
    <lineage>
        <taxon>Bacteria</taxon>
        <taxon>Pseudomonadati</taxon>
        <taxon>Bacteroidota</taxon>
        <taxon>Cytophagia</taxon>
        <taxon>Cytophagales</taxon>
        <taxon>Mangrovivirgaceae</taxon>
        <taxon>Mangrovivirga</taxon>
    </lineage>
</organism>
<dbReference type="RefSeq" id="WP_266056594.1">
    <property type="nucleotide sequence ID" value="NZ_JAPFQN010000005.1"/>
</dbReference>
<protein>
    <submittedName>
        <fullName evidence="2">MlaD family protein</fullName>
    </submittedName>
</protein>
<comment type="caution">
    <text evidence="2">The sequence shown here is derived from an EMBL/GenBank/DDBJ whole genome shotgun (WGS) entry which is preliminary data.</text>
</comment>
<sequence length="139" mass="15636">MNLRLIKIFFLSVLIFACTKSTKTIYLKTEKVNGLTTKSKVLVKDFQIGMVDDIAINNQGEIIVKLNLDEVPKLATDSKFKVESTDLFGTKVIAVTLGKGNEFINSGDTINLIKKEENTYQLDSLLDKSKNYIKELLED</sequence>
<name>A0ABT3RQR6_9BACT</name>
<dbReference type="Proteomes" id="UP001209885">
    <property type="component" value="Unassembled WGS sequence"/>
</dbReference>
<gene>
    <name evidence="2" type="ORF">OO013_09640</name>
</gene>
<evidence type="ECO:0000313" key="2">
    <source>
        <dbReference type="EMBL" id="MCX2744128.1"/>
    </source>
</evidence>
<dbReference type="InterPro" id="IPR003399">
    <property type="entry name" value="Mce/MlaD"/>
</dbReference>
<dbReference type="PANTHER" id="PTHR33371:SF4">
    <property type="entry name" value="INTERMEMBRANE PHOSPHOLIPID TRANSPORT SYSTEM BINDING PROTEIN MLAD"/>
    <property type="match status" value="1"/>
</dbReference>
<keyword evidence="3" id="KW-1185">Reference proteome</keyword>
<dbReference type="EMBL" id="JAPFQN010000005">
    <property type="protein sequence ID" value="MCX2744128.1"/>
    <property type="molecule type" value="Genomic_DNA"/>
</dbReference>